<dbReference type="RefSeq" id="XP_009225192.1">
    <property type="nucleotide sequence ID" value="XM_009226928.1"/>
</dbReference>
<dbReference type="AlphaFoldDB" id="J3P6E4"/>
<dbReference type="InterPro" id="IPR005522">
    <property type="entry name" value="IPK"/>
</dbReference>
<dbReference type="GO" id="GO:0032958">
    <property type="term" value="P:inositol phosphate biosynthetic process"/>
    <property type="evidence" value="ECO:0007669"/>
    <property type="project" value="InterPro"/>
</dbReference>
<reference evidence="6" key="3">
    <citation type="submission" date="2010-09" db="EMBL/GenBank/DDBJ databases">
        <title>Annotation of Gaeumannomyces graminis var. tritici R3-111a-1.</title>
        <authorList>
            <consortium name="The Broad Institute Genome Sequencing Platform"/>
            <person name="Ma L.-J."/>
            <person name="Dead R."/>
            <person name="Young S.K."/>
            <person name="Zeng Q."/>
            <person name="Gargeya S."/>
            <person name="Fitzgerald M."/>
            <person name="Haas B."/>
            <person name="Abouelleil A."/>
            <person name="Alvarado L."/>
            <person name="Arachchi H.M."/>
            <person name="Berlin A."/>
            <person name="Brown A."/>
            <person name="Chapman S.B."/>
            <person name="Chen Z."/>
            <person name="Dunbar C."/>
            <person name="Freedman E."/>
            <person name="Gearin G."/>
            <person name="Gellesch M."/>
            <person name="Goldberg J."/>
            <person name="Griggs A."/>
            <person name="Gujja S."/>
            <person name="Heiman D."/>
            <person name="Howarth C."/>
            <person name="Larson L."/>
            <person name="Lui A."/>
            <person name="MacDonald P.J.P."/>
            <person name="Mehta T."/>
            <person name="Montmayeur A."/>
            <person name="Murphy C."/>
            <person name="Neiman D."/>
            <person name="Pearson M."/>
            <person name="Priest M."/>
            <person name="Roberts A."/>
            <person name="Saif S."/>
            <person name="Shea T."/>
            <person name="Shenoy N."/>
            <person name="Sisk P."/>
            <person name="Stolte C."/>
            <person name="Sykes S."/>
            <person name="Yandava C."/>
            <person name="Wortman J."/>
            <person name="Nusbaum C."/>
            <person name="Birren B."/>
        </authorList>
    </citation>
    <scope>NUCLEOTIDE SEQUENCE</scope>
    <source>
        <strain evidence="6">R3-111a-1</strain>
    </source>
</reference>
<dbReference type="GO" id="GO:0008440">
    <property type="term" value="F:inositol-1,4,5-trisphosphate 3-kinase activity"/>
    <property type="evidence" value="ECO:0007669"/>
    <property type="project" value="TreeGrafter"/>
</dbReference>
<reference evidence="6" key="2">
    <citation type="submission" date="2010-07" db="EMBL/GenBank/DDBJ databases">
        <authorList>
            <consortium name="The Broad Institute Genome Sequencing Platform"/>
            <consortium name="Broad Institute Genome Sequencing Center for Infectious Disease"/>
            <person name="Ma L.-J."/>
            <person name="Dead R."/>
            <person name="Young S."/>
            <person name="Zeng Q."/>
            <person name="Koehrsen M."/>
            <person name="Alvarado L."/>
            <person name="Berlin A."/>
            <person name="Chapman S.B."/>
            <person name="Chen Z."/>
            <person name="Freedman E."/>
            <person name="Gellesch M."/>
            <person name="Goldberg J."/>
            <person name="Griggs A."/>
            <person name="Gujja S."/>
            <person name="Heilman E.R."/>
            <person name="Heiman D."/>
            <person name="Hepburn T."/>
            <person name="Howarth C."/>
            <person name="Jen D."/>
            <person name="Larson L."/>
            <person name="Mehta T."/>
            <person name="Neiman D."/>
            <person name="Pearson M."/>
            <person name="Roberts A."/>
            <person name="Saif S."/>
            <person name="Shea T."/>
            <person name="Shenoy N."/>
            <person name="Sisk P."/>
            <person name="Stolte C."/>
            <person name="Sykes S."/>
            <person name="Walk T."/>
            <person name="White J."/>
            <person name="Yandava C."/>
            <person name="Haas B."/>
            <person name="Nusbaum C."/>
            <person name="Birren B."/>
        </authorList>
    </citation>
    <scope>NUCLEOTIDE SEQUENCE</scope>
    <source>
        <strain evidence="6">R3-111a-1</strain>
    </source>
</reference>
<dbReference type="GeneID" id="20349542"/>
<dbReference type="PANTHER" id="PTHR12400">
    <property type="entry name" value="INOSITOL POLYPHOSPHATE KINASE"/>
    <property type="match status" value="1"/>
</dbReference>
<dbReference type="FunCoup" id="J3P6E4">
    <property type="interactions" value="54"/>
</dbReference>
<feature type="compositionally biased region" description="Low complexity" evidence="5">
    <location>
        <begin position="82"/>
        <end position="129"/>
    </location>
</feature>
<gene>
    <name evidence="7" type="primary">20349542</name>
    <name evidence="6" type="ORF">GGTG_09084</name>
</gene>
<name>J3P6E4_GAET3</name>
<keyword evidence="3 4" id="KW-0418">Kinase</keyword>
<accession>J3P6E4</accession>
<evidence type="ECO:0000256" key="4">
    <source>
        <dbReference type="RuleBase" id="RU363090"/>
    </source>
</evidence>
<keyword evidence="2 4" id="KW-0808">Transferase</keyword>
<feature type="region of interest" description="Disordered" evidence="5">
    <location>
        <begin position="319"/>
        <end position="351"/>
    </location>
</feature>
<dbReference type="GO" id="GO:0046854">
    <property type="term" value="P:phosphatidylinositol phosphate biosynthetic process"/>
    <property type="evidence" value="ECO:0007669"/>
    <property type="project" value="TreeGrafter"/>
</dbReference>
<evidence type="ECO:0000256" key="5">
    <source>
        <dbReference type="SAM" id="MobiDB-lite"/>
    </source>
</evidence>
<evidence type="ECO:0000256" key="3">
    <source>
        <dbReference type="ARBA" id="ARBA00022777"/>
    </source>
</evidence>
<feature type="compositionally biased region" description="Polar residues" evidence="5">
    <location>
        <begin position="332"/>
        <end position="345"/>
    </location>
</feature>
<evidence type="ECO:0000313" key="6">
    <source>
        <dbReference type="EMBL" id="EJT72218.1"/>
    </source>
</evidence>
<dbReference type="eggNOG" id="KOG1620">
    <property type="taxonomic scope" value="Eukaryota"/>
</dbReference>
<reference evidence="7" key="4">
    <citation type="journal article" date="2015" name="G3 (Bethesda)">
        <title>Genome sequences of three phytopathogenic species of the Magnaporthaceae family of fungi.</title>
        <authorList>
            <person name="Okagaki L.H."/>
            <person name="Nunes C.C."/>
            <person name="Sailsbery J."/>
            <person name="Clay B."/>
            <person name="Brown D."/>
            <person name="John T."/>
            <person name="Oh Y."/>
            <person name="Young N."/>
            <person name="Fitzgerald M."/>
            <person name="Haas B.J."/>
            <person name="Zeng Q."/>
            <person name="Young S."/>
            <person name="Adiconis X."/>
            <person name="Fan L."/>
            <person name="Levin J.Z."/>
            <person name="Mitchell T.K."/>
            <person name="Okubara P.A."/>
            <person name="Farman M.L."/>
            <person name="Kohn L.M."/>
            <person name="Birren B."/>
            <person name="Ma L.-J."/>
            <person name="Dean R.A."/>
        </authorList>
    </citation>
    <scope>NUCLEOTIDE SEQUENCE</scope>
    <source>
        <strain evidence="7">R3-111a-1</strain>
    </source>
</reference>
<dbReference type="SUPFAM" id="SSF56104">
    <property type="entry name" value="SAICAR synthase-like"/>
    <property type="match status" value="1"/>
</dbReference>
<dbReference type="HOGENOM" id="CLU_042569_3_0_1"/>
<feature type="compositionally biased region" description="Acidic residues" evidence="5">
    <location>
        <begin position="377"/>
        <end position="390"/>
    </location>
</feature>
<dbReference type="GO" id="GO:0000824">
    <property type="term" value="F:inositol-1,4,5,6-tetrakisphosphate 3-kinase activity"/>
    <property type="evidence" value="ECO:0007669"/>
    <property type="project" value="TreeGrafter"/>
</dbReference>
<dbReference type="GO" id="GO:0005634">
    <property type="term" value="C:nucleus"/>
    <property type="evidence" value="ECO:0007669"/>
    <property type="project" value="TreeGrafter"/>
</dbReference>
<sequence length="446" mass="48245">MCDLDGELFVKPCHQQEIDFYESAENEHPDFYRWMPQHFGTLHLNAATDIADLNKQLGPVAGLMTEHMKEEVVEFAHTSHVTDSPASGTPAASTPATSTSTPAPATPAEPAGDPKQQQQQASQPVSISSPWAPGRNTKLKTETSIVLDNAAYGFSAPNIMDCKLGTRLWADDAPAEKKKRFDAIAADTTHRSHGFRVAGMRAYKGSADPAELDAEDYRKYDKDWGRFTVTAANIVESMRRFVFNPSAGVADEDARFVCDLFLEDLKEVERMLSREESRMYSASLLFVAEGDGEALALAIREAKAAAAVASAAAAAAEERENGGRLRKAAKTSEAQKTPNFSSNRVDSGIGMGEDDVEVYTEGAVVSVDELLAGGGGDSDDSGDADSDDDGDGKRPKERKIYSLRLIDFAHAEWVPGQGPDENVLFGVRSLIDIFRQMSQSPAKATS</sequence>
<reference evidence="7" key="5">
    <citation type="submission" date="2018-04" db="UniProtKB">
        <authorList>
            <consortium name="EnsemblFungi"/>
        </authorList>
    </citation>
    <scope>IDENTIFICATION</scope>
    <source>
        <strain evidence="7">R3-111a-1</strain>
    </source>
</reference>
<dbReference type="Gene3D" id="3.30.470.160">
    <property type="entry name" value="Inositol polyphosphate kinase"/>
    <property type="match status" value="1"/>
</dbReference>
<organism evidence="6">
    <name type="scientific">Gaeumannomyces tritici (strain R3-111a-1)</name>
    <name type="common">Wheat and barley take-all root rot fungus</name>
    <name type="synonym">Gaeumannomyces graminis var. tritici</name>
    <dbReference type="NCBI Taxonomy" id="644352"/>
    <lineage>
        <taxon>Eukaryota</taxon>
        <taxon>Fungi</taxon>
        <taxon>Dikarya</taxon>
        <taxon>Ascomycota</taxon>
        <taxon>Pezizomycotina</taxon>
        <taxon>Sordariomycetes</taxon>
        <taxon>Sordariomycetidae</taxon>
        <taxon>Magnaporthales</taxon>
        <taxon>Magnaporthaceae</taxon>
        <taxon>Gaeumannomyces</taxon>
    </lineage>
</organism>
<dbReference type="GO" id="GO:0005737">
    <property type="term" value="C:cytoplasm"/>
    <property type="evidence" value="ECO:0007669"/>
    <property type="project" value="TreeGrafter"/>
</dbReference>
<evidence type="ECO:0000256" key="2">
    <source>
        <dbReference type="ARBA" id="ARBA00022679"/>
    </source>
</evidence>
<keyword evidence="8" id="KW-1185">Reference proteome</keyword>
<dbReference type="Pfam" id="PF03770">
    <property type="entry name" value="IPK"/>
    <property type="match status" value="1"/>
</dbReference>
<evidence type="ECO:0000313" key="7">
    <source>
        <dbReference type="EnsemblFungi" id="EJT72218"/>
    </source>
</evidence>
<dbReference type="InterPro" id="IPR038286">
    <property type="entry name" value="IPK_sf"/>
</dbReference>
<dbReference type="EnsemblFungi" id="EJT72218">
    <property type="protein sequence ID" value="EJT72218"/>
    <property type="gene ID" value="GGTG_09084"/>
</dbReference>
<dbReference type="Proteomes" id="UP000006039">
    <property type="component" value="Unassembled WGS sequence"/>
</dbReference>
<evidence type="ECO:0000313" key="8">
    <source>
        <dbReference type="Proteomes" id="UP000006039"/>
    </source>
</evidence>
<evidence type="ECO:0000256" key="1">
    <source>
        <dbReference type="ARBA" id="ARBA00007374"/>
    </source>
</evidence>
<feature type="region of interest" description="Disordered" evidence="5">
    <location>
        <begin position="76"/>
        <end position="136"/>
    </location>
</feature>
<dbReference type="OrthoDB" id="338650at2759"/>
<dbReference type="STRING" id="644352.J3P6E4"/>
<comment type="similarity">
    <text evidence="1 4">Belongs to the inositol phosphokinase (IPK) family.</text>
</comment>
<feature type="region of interest" description="Disordered" evidence="5">
    <location>
        <begin position="370"/>
        <end position="396"/>
    </location>
</feature>
<reference evidence="8" key="1">
    <citation type="submission" date="2010-07" db="EMBL/GenBank/DDBJ databases">
        <title>The genome sequence of Gaeumannomyces graminis var. tritici strain R3-111a-1.</title>
        <authorList>
            <consortium name="The Broad Institute Genome Sequencing Platform"/>
            <person name="Ma L.-J."/>
            <person name="Dead R."/>
            <person name="Young S."/>
            <person name="Zeng Q."/>
            <person name="Koehrsen M."/>
            <person name="Alvarado L."/>
            <person name="Berlin A."/>
            <person name="Chapman S.B."/>
            <person name="Chen Z."/>
            <person name="Freedman E."/>
            <person name="Gellesch M."/>
            <person name="Goldberg J."/>
            <person name="Griggs A."/>
            <person name="Gujja S."/>
            <person name="Heilman E.R."/>
            <person name="Heiman D."/>
            <person name="Hepburn T."/>
            <person name="Howarth C."/>
            <person name="Jen D."/>
            <person name="Larson L."/>
            <person name="Mehta T."/>
            <person name="Neiman D."/>
            <person name="Pearson M."/>
            <person name="Roberts A."/>
            <person name="Saif S."/>
            <person name="Shea T."/>
            <person name="Shenoy N."/>
            <person name="Sisk P."/>
            <person name="Stolte C."/>
            <person name="Sykes S."/>
            <person name="Walk T."/>
            <person name="White J."/>
            <person name="Yandava C."/>
            <person name="Haas B."/>
            <person name="Nusbaum C."/>
            <person name="Birren B."/>
        </authorList>
    </citation>
    <scope>NUCLEOTIDE SEQUENCE [LARGE SCALE GENOMIC DNA]</scope>
    <source>
        <strain evidence="8">R3-111a-1</strain>
    </source>
</reference>
<dbReference type="PANTHER" id="PTHR12400:SF103">
    <property type="entry name" value="INOSITOL POLYPHOSPHATE MULTIKINASE"/>
    <property type="match status" value="1"/>
</dbReference>
<dbReference type="EC" id="2.7.-.-" evidence="4"/>
<dbReference type="EMBL" id="GL385399">
    <property type="protein sequence ID" value="EJT72218.1"/>
    <property type="molecule type" value="Genomic_DNA"/>
</dbReference>
<proteinExistence type="inferred from homology"/>
<dbReference type="VEuPathDB" id="FungiDB:GGTG_09084"/>
<protein>
    <recommendedName>
        <fullName evidence="4">Kinase</fullName>
        <ecNumber evidence="4">2.7.-.-</ecNumber>
    </recommendedName>
</protein>